<dbReference type="GO" id="GO:0005829">
    <property type="term" value="C:cytosol"/>
    <property type="evidence" value="ECO:0007669"/>
    <property type="project" value="TreeGrafter"/>
</dbReference>
<dbReference type="GO" id="GO:0030544">
    <property type="term" value="F:Hsp70 protein binding"/>
    <property type="evidence" value="ECO:0007669"/>
    <property type="project" value="TreeGrafter"/>
</dbReference>
<name>A0A0T6B835_9SCAR</name>
<dbReference type="OrthoDB" id="420195at2759"/>
<comment type="caution">
    <text evidence="1">The sequence shown here is derived from an EMBL/GenBank/DDBJ whole genome shotgun (WGS) entry which is preliminary data.</text>
</comment>
<dbReference type="EMBL" id="LJIG01009224">
    <property type="protein sequence ID" value="KRT83507.1"/>
    <property type="molecule type" value="Genomic_DNA"/>
</dbReference>
<evidence type="ECO:0000313" key="1">
    <source>
        <dbReference type="EMBL" id="KRT83507.1"/>
    </source>
</evidence>
<protein>
    <submittedName>
        <fullName evidence="1">Uncharacterized protein</fullName>
    </submittedName>
</protein>
<proteinExistence type="predicted"/>
<dbReference type="AlphaFoldDB" id="A0A0T6B835"/>
<dbReference type="GO" id="GO:0006457">
    <property type="term" value="P:protein folding"/>
    <property type="evidence" value="ECO:0007669"/>
    <property type="project" value="TreeGrafter"/>
</dbReference>
<feature type="non-terminal residue" evidence="1">
    <location>
        <position position="107"/>
    </location>
</feature>
<dbReference type="GO" id="GO:0051879">
    <property type="term" value="F:Hsp90 protein binding"/>
    <property type="evidence" value="ECO:0007669"/>
    <property type="project" value="TreeGrafter"/>
</dbReference>
<sequence>MEENTEKKPMTDEERLELAKKLDKELDDFINNLPKKQYTDGWPEDRWEEEIGKHPFFMKKAPEPGDDLHPLYEGLQQLKYDPLENTPVELATSYKDDGNFNFKHKNY</sequence>
<dbReference type="PANTHER" id="PTHR46035">
    <property type="entry name" value="TETRATRICOPEPTIDE REPEAT PROTEIN 4"/>
    <property type="match status" value="1"/>
</dbReference>
<organism evidence="1 2">
    <name type="scientific">Oryctes borbonicus</name>
    <dbReference type="NCBI Taxonomy" id="1629725"/>
    <lineage>
        <taxon>Eukaryota</taxon>
        <taxon>Metazoa</taxon>
        <taxon>Ecdysozoa</taxon>
        <taxon>Arthropoda</taxon>
        <taxon>Hexapoda</taxon>
        <taxon>Insecta</taxon>
        <taxon>Pterygota</taxon>
        <taxon>Neoptera</taxon>
        <taxon>Endopterygota</taxon>
        <taxon>Coleoptera</taxon>
        <taxon>Polyphaga</taxon>
        <taxon>Scarabaeiformia</taxon>
        <taxon>Scarabaeidae</taxon>
        <taxon>Dynastinae</taxon>
        <taxon>Oryctes</taxon>
    </lineage>
</organism>
<gene>
    <name evidence="1" type="ORF">AMK59_4652</name>
</gene>
<evidence type="ECO:0000313" key="2">
    <source>
        <dbReference type="Proteomes" id="UP000051574"/>
    </source>
</evidence>
<dbReference type="PANTHER" id="PTHR46035:SF1">
    <property type="entry name" value="TETRATRICOPEPTIDE REPEAT PROTEIN 4"/>
    <property type="match status" value="1"/>
</dbReference>
<reference evidence="1 2" key="1">
    <citation type="submission" date="2015-09" db="EMBL/GenBank/DDBJ databases">
        <title>Draft genome of the scarab beetle Oryctes borbonicus.</title>
        <authorList>
            <person name="Meyer J.M."/>
            <person name="Markov G.V."/>
            <person name="Baskaran P."/>
            <person name="Herrmann M."/>
            <person name="Sommer R.J."/>
            <person name="Roedelsperger C."/>
        </authorList>
    </citation>
    <scope>NUCLEOTIDE SEQUENCE [LARGE SCALE GENOMIC DNA]</scope>
    <source>
        <strain evidence="1">OB123</strain>
        <tissue evidence="1">Whole animal</tissue>
    </source>
</reference>
<keyword evidence="2" id="KW-1185">Reference proteome</keyword>
<dbReference type="GO" id="GO:0005634">
    <property type="term" value="C:nucleus"/>
    <property type="evidence" value="ECO:0007669"/>
    <property type="project" value="TreeGrafter"/>
</dbReference>
<accession>A0A0T6B835</accession>
<dbReference type="Proteomes" id="UP000051574">
    <property type="component" value="Unassembled WGS sequence"/>
</dbReference>